<gene>
    <name evidence="3" type="ORF">IX84_19710</name>
</gene>
<dbReference type="InterPro" id="IPR022409">
    <property type="entry name" value="PKD/Chitinase_dom"/>
</dbReference>
<keyword evidence="1" id="KW-0732">Signal</keyword>
<proteinExistence type="predicted"/>
<feature type="signal peptide" evidence="1">
    <location>
        <begin position="1"/>
        <end position="23"/>
    </location>
</feature>
<dbReference type="OrthoDB" id="1652165at2"/>
<dbReference type="SMART" id="SM00089">
    <property type="entry name" value="PKD"/>
    <property type="match status" value="5"/>
</dbReference>
<name>A0A098S654_9BACT</name>
<reference evidence="3 4" key="1">
    <citation type="journal article" date="2014" name="Int. J. Syst. Evol. Microbiol.">
        <title>Phaeodactylibacter xiamenensis gen. nov., sp. nov., a member of the family Saprospiraceae isolated from the marine alga Phaeodactylum tricornutum.</title>
        <authorList>
            <person name="Chen Z.Jr."/>
            <person name="Lei X."/>
            <person name="Lai Q."/>
            <person name="Li Y."/>
            <person name="Zhang B."/>
            <person name="Zhang J."/>
            <person name="Zhang H."/>
            <person name="Yang L."/>
            <person name="Zheng W."/>
            <person name="Tian Y."/>
            <person name="Yu Z."/>
            <person name="Xu H.Jr."/>
            <person name="Zheng T."/>
        </authorList>
    </citation>
    <scope>NUCLEOTIDE SEQUENCE [LARGE SCALE GENOMIC DNA]</scope>
    <source>
        <strain evidence="3 4">KD52</strain>
    </source>
</reference>
<feature type="domain" description="PKD/Chitinase" evidence="2">
    <location>
        <begin position="486"/>
        <end position="590"/>
    </location>
</feature>
<dbReference type="NCBIfam" id="TIGR04131">
    <property type="entry name" value="Bac_Flav_CTERM"/>
    <property type="match status" value="1"/>
</dbReference>
<feature type="chain" id="PRO_5001939969" description="PKD/Chitinase domain-containing protein" evidence="1">
    <location>
        <begin position="24"/>
        <end position="2304"/>
    </location>
</feature>
<dbReference type="STRING" id="1524460.IX84_19710"/>
<evidence type="ECO:0000313" key="4">
    <source>
        <dbReference type="Proteomes" id="UP000029736"/>
    </source>
</evidence>
<feature type="domain" description="PKD/Chitinase" evidence="2">
    <location>
        <begin position="1966"/>
        <end position="2045"/>
    </location>
</feature>
<dbReference type="RefSeq" id="WP_044224231.1">
    <property type="nucleotide sequence ID" value="NZ_JBKAGJ010000016.1"/>
</dbReference>
<feature type="domain" description="PKD/Chitinase" evidence="2">
    <location>
        <begin position="1436"/>
        <end position="1502"/>
    </location>
</feature>
<feature type="domain" description="PKD/Chitinase" evidence="2">
    <location>
        <begin position="796"/>
        <end position="871"/>
    </location>
</feature>
<organism evidence="3 4">
    <name type="scientific">Phaeodactylibacter xiamenensis</name>
    <dbReference type="NCBI Taxonomy" id="1524460"/>
    <lineage>
        <taxon>Bacteria</taxon>
        <taxon>Pseudomonadati</taxon>
        <taxon>Bacteroidota</taxon>
        <taxon>Saprospiria</taxon>
        <taxon>Saprospirales</taxon>
        <taxon>Haliscomenobacteraceae</taxon>
        <taxon>Phaeodactylibacter</taxon>
    </lineage>
</organism>
<dbReference type="InterPro" id="IPR025667">
    <property type="entry name" value="SprB_repeat"/>
</dbReference>
<dbReference type="EMBL" id="JPOS01000075">
    <property type="protein sequence ID" value="KGE86707.1"/>
    <property type="molecule type" value="Genomic_DNA"/>
</dbReference>
<feature type="domain" description="PKD/Chitinase" evidence="2">
    <location>
        <begin position="303"/>
        <end position="378"/>
    </location>
</feature>
<keyword evidence="4" id="KW-1185">Reference proteome</keyword>
<dbReference type="InterPro" id="IPR026341">
    <property type="entry name" value="T9SS_type_B"/>
</dbReference>
<evidence type="ECO:0000256" key="1">
    <source>
        <dbReference type="SAM" id="SignalP"/>
    </source>
</evidence>
<dbReference type="Gene3D" id="2.60.40.10">
    <property type="entry name" value="Immunoglobulins"/>
    <property type="match status" value="1"/>
</dbReference>
<dbReference type="Pfam" id="PF13585">
    <property type="entry name" value="CHU_C"/>
    <property type="match status" value="1"/>
</dbReference>
<dbReference type="InterPro" id="IPR013783">
    <property type="entry name" value="Ig-like_fold"/>
</dbReference>
<comment type="caution">
    <text evidence="3">The sequence shown here is derived from an EMBL/GenBank/DDBJ whole genome shotgun (WGS) entry which is preliminary data.</text>
</comment>
<protein>
    <recommendedName>
        <fullName evidence="2">PKD/Chitinase domain-containing protein</fullName>
    </recommendedName>
</protein>
<accession>A0A098S654</accession>
<evidence type="ECO:0000313" key="3">
    <source>
        <dbReference type="EMBL" id="KGE86707.1"/>
    </source>
</evidence>
<dbReference type="Pfam" id="PF13573">
    <property type="entry name" value="SprB"/>
    <property type="match status" value="1"/>
</dbReference>
<sequence length="2304" mass="242581">MRCCNLKSRLILTLTVLPLWMIAQNVSDCSGAIVVCGDRNIDVPDSPGELNDFQNSDNSIGCHETGESSSVWLYFRFRNDMPPGSDLLFTISPYEGGDVDYDFALFAADTRCDSLGEPDRCSYAWSVEETQTFQCGFCPFTGLGNGETDLSEGIFFDETGAMANGYVAPMVVEPGQGFYLYINEFYGVGGEQSESDGFSISFSGQAADYFDCTANPNCELQVVALDQDTALCSGNVPFTLNSEVTYATGFETYTWMGTPEALSYLDDPTSPTPQAVFPDNFSGTVEYILEVSSDGCTNSDTMTLSIEPSPTIMVGFEAFFCEGSDLTLDAGPDFASYEWSTSVTDPAIVVDEPGTYTVTVTAPGSGCTIIREVAVTEIPTPAPIIDGGPYLCEGTTDTLIVQGSYDTYSWVGLSADSFLVIDQPGNYLLRVTDPFGCQGDTTLTIEEVPAQQPQIASPPGLCPDGNATLALSESWAAYQWSDGSIDSLLVVDSTGNYAVTVTDTFGCSYSADTELLAIDAPLPEVDGDTVFCDGGSSLLLTVQNYEGYLWSTGDTTNTITVEEGGTYLVTVTAANGCTGVDSLQVTEYDPLTLDVAIVNAESLCAGDTVFAFVGQVYSNYVWSSGATGPAVAIAEAGSYSVTVTDDRGCTAIDSIQVEAFLPPVPEIFGPVGLCPDATGVLSVDPYVSVDWGGTNQDFTLPITAPGTYSVTVVDGNGCTGADTLDVVAFAEPEPQIGGDTSLCEGGAVSLFVEGLYSSLFWNGGSTDSTLVVNAPGNYSVTVTSQEGCTGTTDAIVAQFPNPQLTLDEEAVFCANSSVEISANGTYSTYHWSNGATTATTVVDSAGTYQLEVTNEFGCTATDDILVQEEAVPVSGLAGPYTFCENEDTEIQANTGYADYQWSVPGNGPSVTVDAAGTYYVTITGANNCVAVDSAVAETLPLPVPEILGGPSLCVGSSLELSASAIYATYSWEGAVNAPTLDVSTPGTYGLTVTDANGCTGTTNTEITEVPLPEANLPDSAAFCTNGSVDLEAAPGFTQYSWSTGDTSAVIEATTPGLYYLTVTDANSCQDSFAVAVAENPLPDINLQGPVTFCEGDSITLSVAPAEYPFVTWSTGSEEADAIITAPGLYQVSVLDLNGCIRDSIFTVEELALPAIEITGPDFVCATDSATLQATPGLMDYIWSSGAGGSEIIADSTATYLVTATGDNGCSNTATFDFEVIDLPEVALPDSAWYCEDGAVVIGVPAGPGLAYEWATGETASEIEVDVPGSYILTATTPEGCTTQSAIIVEEIPEPEAVITGDLSVCPGEANALSVADNDYTFLWSTGDTTSQIMVTDPQAYMVTVTDAFGCVSSANAIVIASVAPDVEITGAAPFCERDSIFLNAGDHTSYQWSGGETTSSIPVTQSGNFAVTVTNTAGCTAADTIQITAFPLPDPELPVYQAGCDGESFQIEAQAGFESYLWSNGEEDLSINVQSPGIYTLAVTDENGCTAIDTAEVFIQPTPDLELTPAQNICLGSSTTISVEGEWAAVQWSNGATTNEITVSEQGGYGVVVTDSLGCTANAVTAVFVFVVDAPEIEGDTGFCPAGAAVFAAEEGYASYQWSNGMTSREISVTEEGVYAVTVQDTVGCMNSAEWEIKPYANPEVDISGQSVLCEGTSNELSVTTDGTFLDWSTGETTTTIQVSAEGFYTARAQSDNECIAIDTFEVDLTTLPLADAGENEAMDCDTRSVFIGPEVAPPDFLSFMWTGPGINSGNQNNPNPEVSEIGMYGLVVTDLQTGCVSELSAVEVTDNSYTPAVAVSVEDTLDCNTPTVTLTGSGSQNGPTTVYQWLDTNGEPVSGATNLVYEASAVGDFSLMVTDTATGCFAVEAVSVQGDYDIPTVVINPNAPDLDCNTTSSLIQASVHAVYGEPMLQWSEAVLGDIPGADLPNYTTVEPGHFFLTVTDPVNGCSATDSIQITIDTLPPVALIVAPEAIDCINETVMLDGSGSSAGDQLTYSWSGPESGLANGVLQQTVATPGNYQLIVQNAVNGCADTAQVWVAENPNTLAGAEVSAVNPICYEDENGQIQVLSVTGGAGPYLYSLNGGALSMEPRYSGLGSGAYELLIQDVEGCEYETTILLEEGSLPQLQLGEDQEIRLGDEVFLNALTNLRDGEWTSILWEPQDSAACDQCLSWIDQPESTIRYFATITDTAGCTATDNLLVRVIRDYQVYIPNAFTPNGDGSNDFFLIYAGSDVVEVENFEIYSRWGEKVFQMQEFPPNDPQYGWNGVFRGQPMNIGHFTYFAQIRFVDGEVRLFKGGVNLVR</sequence>
<dbReference type="Proteomes" id="UP000029736">
    <property type="component" value="Unassembled WGS sequence"/>
</dbReference>
<evidence type="ECO:0000259" key="2">
    <source>
        <dbReference type="SMART" id="SM00089"/>
    </source>
</evidence>